<gene>
    <name evidence="6" type="ORF">GM658_22200</name>
</gene>
<organism evidence="6 7">
    <name type="scientific">Massilia eburnea</name>
    <dbReference type="NCBI Taxonomy" id="1776165"/>
    <lineage>
        <taxon>Bacteria</taxon>
        <taxon>Pseudomonadati</taxon>
        <taxon>Pseudomonadota</taxon>
        <taxon>Betaproteobacteria</taxon>
        <taxon>Burkholderiales</taxon>
        <taxon>Oxalobacteraceae</taxon>
        <taxon>Telluria group</taxon>
        <taxon>Massilia</taxon>
    </lineage>
</organism>
<dbReference type="InterPro" id="IPR029016">
    <property type="entry name" value="GAF-like_dom_sf"/>
</dbReference>
<evidence type="ECO:0000256" key="2">
    <source>
        <dbReference type="ARBA" id="ARBA00034247"/>
    </source>
</evidence>
<dbReference type="SUPFAM" id="SSF52172">
    <property type="entry name" value="CheY-like"/>
    <property type="match status" value="1"/>
</dbReference>
<dbReference type="AlphaFoldDB" id="A0A6L6QMD5"/>
<dbReference type="InterPro" id="IPR029787">
    <property type="entry name" value="Nucleotide_cyclase"/>
</dbReference>
<dbReference type="GO" id="GO:0000160">
    <property type="term" value="P:phosphorelay signal transduction system"/>
    <property type="evidence" value="ECO:0007669"/>
    <property type="project" value="InterPro"/>
</dbReference>
<comment type="catalytic activity">
    <reaction evidence="2">
        <text>2 GTP = 3',3'-c-di-GMP + 2 diphosphate</text>
        <dbReference type="Rhea" id="RHEA:24898"/>
        <dbReference type="ChEBI" id="CHEBI:33019"/>
        <dbReference type="ChEBI" id="CHEBI:37565"/>
        <dbReference type="ChEBI" id="CHEBI:58805"/>
        <dbReference type="EC" id="2.7.7.65"/>
    </reaction>
</comment>
<name>A0A6L6QMD5_9BURK</name>
<dbReference type="Gene3D" id="3.30.70.270">
    <property type="match status" value="1"/>
</dbReference>
<dbReference type="InterPro" id="IPR043128">
    <property type="entry name" value="Rev_trsase/Diguanyl_cyclase"/>
</dbReference>
<dbReference type="InterPro" id="IPR050469">
    <property type="entry name" value="Diguanylate_Cyclase"/>
</dbReference>
<evidence type="ECO:0000256" key="1">
    <source>
        <dbReference type="ARBA" id="ARBA00012528"/>
    </source>
</evidence>
<dbReference type="EMBL" id="WNKX01000021">
    <property type="protein sequence ID" value="MTW13325.1"/>
    <property type="molecule type" value="Genomic_DNA"/>
</dbReference>
<dbReference type="InterPro" id="IPR011006">
    <property type="entry name" value="CheY-like_superfamily"/>
</dbReference>
<dbReference type="Gene3D" id="3.40.50.2300">
    <property type="match status" value="1"/>
</dbReference>
<feature type="modified residue" description="4-aspartylphosphate" evidence="3">
    <location>
        <position position="60"/>
    </location>
</feature>
<evidence type="ECO:0000259" key="4">
    <source>
        <dbReference type="PROSITE" id="PS50110"/>
    </source>
</evidence>
<comment type="caution">
    <text evidence="6">The sequence shown here is derived from an EMBL/GenBank/DDBJ whole genome shotgun (WGS) entry which is preliminary data.</text>
</comment>
<dbReference type="Proteomes" id="UP000472320">
    <property type="component" value="Unassembled WGS sequence"/>
</dbReference>
<reference evidence="6 7" key="1">
    <citation type="submission" date="2019-11" db="EMBL/GenBank/DDBJ databases">
        <title>Type strains purchased from KCTC, JCM and DSMZ.</title>
        <authorList>
            <person name="Lu H."/>
        </authorList>
    </citation>
    <scope>NUCLEOTIDE SEQUENCE [LARGE SCALE GENOMIC DNA]</scope>
    <source>
        <strain evidence="6 7">JCM 31587</strain>
    </source>
</reference>
<sequence>MPNAPGRRHRTGLFLHPDPARRQEFVAACAESFDRLLTADSIASARHAMAHNKISLLVIDLDSPVTPAGTELAALVRSRAGKPVLVLCPFTRSATMAELMAQGPLAYRITPIRPECLRDAVAALLTPAADTLASAQQHLLDREAELNDLLAIQRSLQRALYGSEELERMGARICNALCSYPGISHAALFQGIGDDTLQLVAQDGRIDLDITDVLAGRMSLLDAPVRRGELVLLDAPAKSGDTGLADMLEEQGVHMLLAFPLRGEPGGPLLGAICMLFDRPLTFSREHFSCFGAAAQLISFGMVMSDLRHQNDALGLELTQITPFDGLTGVANRRQGEQVLDDEIRRARRYGLPLALIAFDIDSFRTINELYGYTSGDRALAALAGTVQSRLRNSDTLARMRGEQFLVIATHTVAIDAYKLAEELRQSIAATELPGADTVTASFSVAQLAPDEGASELVTRLEAALHRAKRSGRNCVELAMAR</sequence>
<dbReference type="RefSeq" id="WP_155456247.1">
    <property type="nucleotide sequence ID" value="NZ_WNKX01000021.1"/>
</dbReference>
<dbReference type="PROSITE" id="PS50110">
    <property type="entry name" value="RESPONSE_REGULATORY"/>
    <property type="match status" value="1"/>
</dbReference>
<feature type="domain" description="Response regulatory" evidence="4">
    <location>
        <begin position="11"/>
        <end position="125"/>
    </location>
</feature>
<dbReference type="PANTHER" id="PTHR45138:SF9">
    <property type="entry name" value="DIGUANYLATE CYCLASE DGCM-RELATED"/>
    <property type="match status" value="1"/>
</dbReference>
<dbReference type="SMART" id="SM00267">
    <property type="entry name" value="GGDEF"/>
    <property type="match status" value="1"/>
</dbReference>
<accession>A0A6L6QMD5</accession>
<dbReference type="PROSITE" id="PS50887">
    <property type="entry name" value="GGDEF"/>
    <property type="match status" value="1"/>
</dbReference>
<feature type="domain" description="GGDEF" evidence="5">
    <location>
        <begin position="352"/>
        <end position="481"/>
    </location>
</feature>
<protein>
    <recommendedName>
        <fullName evidence="1">diguanylate cyclase</fullName>
        <ecNumber evidence="1">2.7.7.65</ecNumber>
    </recommendedName>
</protein>
<dbReference type="CDD" id="cd01949">
    <property type="entry name" value="GGDEF"/>
    <property type="match status" value="1"/>
</dbReference>
<dbReference type="OrthoDB" id="8766408at2"/>
<dbReference type="SUPFAM" id="SSF55781">
    <property type="entry name" value="GAF domain-like"/>
    <property type="match status" value="1"/>
</dbReference>
<keyword evidence="3" id="KW-0597">Phosphoprotein</keyword>
<dbReference type="Gene3D" id="3.30.450.40">
    <property type="match status" value="1"/>
</dbReference>
<keyword evidence="7" id="KW-1185">Reference proteome</keyword>
<dbReference type="EC" id="2.7.7.65" evidence="1"/>
<dbReference type="GO" id="GO:0052621">
    <property type="term" value="F:diguanylate cyclase activity"/>
    <property type="evidence" value="ECO:0007669"/>
    <property type="project" value="UniProtKB-EC"/>
</dbReference>
<evidence type="ECO:0000313" key="7">
    <source>
        <dbReference type="Proteomes" id="UP000472320"/>
    </source>
</evidence>
<dbReference type="Pfam" id="PF00990">
    <property type="entry name" value="GGDEF"/>
    <property type="match status" value="1"/>
</dbReference>
<dbReference type="GO" id="GO:0005886">
    <property type="term" value="C:plasma membrane"/>
    <property type="evidence" value="ECO:0007669"/>
    <property type="project" value="TreeGrafter"/>
</dbReference>
<dbReference type="SUPFAM" id="SSF55073">
    <property type="entry name" value="Nucleotide cyclase"/>
    <property type="match status" value="1"/>
</dbReference>
<evidence type="ECO:0000259" key="5">
    <source>
        <dbReference type="PROSITE" id="PS50887"/>
    </source>
</evidence>
<evidence type="ECO:0000256" key="3">
    <source>
        <dbReference type="PROSITE-ProRule" id="PRU00169"/>
    </source>
</evidence>
<proteinExistence type="predicted"/>
<dbReference type="GO" id="GO:0043709">
    <property type="term" value="P:cell adhesion involved in single-species biofilm formation"/>
    <property type="evidence" value="ECO:0007669"/>
    <property type="project" value="TreeGrafter"/>
</dbReference>
<dbReference type="PANTHER" id="PTHR45138">
    <property type="entry name" value="REGULATORY COMPONENTS OF SENSORY TRANSDUCTION SYSTEM"/>
    <property type="match status" value="1"/>
</dbReference>
<evidence type="ECO:0000313" key="6">
    <source>
        <dbReference type="EMBL" id="MTW13325.1"/>
    </source>
</evidence>
<dbReference type="NCBIfam" id="TIGR00254">
    <property type="entry name" value="GGDEF"/>
    <property type="match status" value="1"/>
</dbReference>
<dbReference type="GO" id="GO:1902201">
    <property type="term" value="P:negative regulation of bacterial-type flagellum-dependent cell motility"/>
    <property type="evidence" value="ECO:0007669"/>
    <property type="project" value="TreeGrafter"/>
</dbReference>
<dbReference type="InterPro" id="IPR000160">
    <property type="entry name" value="GGDEF_dom"/>
</dbReference>
<dbReference type="InterPro" id="IPR001789">
    <property type="entry name" value="Sig_transdc_resp-reg_receiver"/>
</dbReference>